<feature type="compositionally biased region" description="Basic residues" evidence="1">
    <location>
        <begin position="36"/>
        <end position="50"/>
    </location>
</feature>
<dbReference type="Proteomes" id="UP000266723">
    <property type="component" value="Unassembled WGS sequence"/>
</dbReference>
<feature type="region of interest" description="Disordered" evidence="1">
    <location>
        <begin position="23"/>
        <end position="50"/>
    </location>
</feature>
<evidence type="ECO:0000313" key="2">
    <source>
        <dbReference type="EMBL" id="KAF3594283.1"/>
    </source>
</evidence>
<evidence type="ECO:0000256" key="1">
    <source>
        <dbReference type="SAM" id="MobiDB-lite"/>
    </source>
</evidence>
<protein>
    <submittedName>
        <fullName evidence="2">Uncharacterized protein</fullName>
    </submittedName>
</protein>
<evidence type="ECO:0000313" key="3">
    <source>
        <dbReference type="Proteomes" id="UP000266723"/>
    </source>
</evidence>
<name>A0ABQ7EAP6_BRACR</name>
<keyword evidence="3" id="KW-1185">Reference proteome</keyword>
<gene>
    <name evidence="2" type="ORF">DY000_02025416</name>
</gene>
<sequence>MHDLEENIAEEINKSKIISFGDFQRIEDEERDPTKGFRRNPARPRQNRRRRKRALIISLEDFDTIDDEDRDRRFRR</sequence>
<comment type="caution">
    <text evidence="2">The sequence shown here is derived from an EMBL/GenBank/DDBJ whole genome shotgun (WGS) entry which is preliminary data.</text>
</comment>
<organism evidence="2 3">
    <name type="scientific">Brassica cretica</name>
    <name type="common">Mustard</name>
    <dbReference type="NCBI Taxonomy" id="69181"/>
    <lineage>
        <taxon>Eukaryota</taxon>
        <taxon>Viridiplantae</taxon>
        <taxon>Streptophyta</taxon>
        <taxon>Embryophyta</taxon>
        <taxon>Tracheophyta</taxon>
        <taxon>Spermatophyta</taxon>
        <taxon>Magnoliopsida</taxon>
        <taxon>eudicotyledons</taxon>
        <taxon>Gunneridae</taxon>
        <taxon>Pentapetalae</taxon>
        <taxon>rosids</taxon>
        <taxon>malvids</taxon>
        <taxon>Brassicales</taxon>
        <taxon>Brassicaceae</taxon>
        <taxon>Brassiceae</taxon>
        <taxon>Brassica</taxon>
    </lineage>
</organism>
<dbReference type="EMBL" id="QGKV02000299">
    <property type="protein sequence ID" value="KAF3594283.1"/>
    <property type="molecule type" value="Genomic_DNA"/>
</dbReference>
<feature type="compositionally biased region" description="Basic and acidic residues" evidence="1">
    <location>
        <begin position="24"/>
        <end position="35"/>
    </location>
</feature>
<accession>A0ABQ7EAP6</accession>
<proteinExistence type="predicted"/>
<reference evidence="2 3" key="1">
    <citation type="journal article" date="2020" name="BMC Genomics">
        <title>Intraspecific diversification of the crop wild relative Brassica cretica Lam. using demographic model selection.</title>
        <authorList>
            <person name="Kioukis A."/>
            <person name="Michalopoulou V.A."/>
            <person name="Briers L."/>
            <person name="Pirintsos S."/>
            <person name="Studholme D.J."/>
            <person name="Pavlidis P."/>
            <person name="Sarris P.F."/>
        </authorList>
    </citation>
    <scope>NUCLEOTIDE SEQUENCE [LARGE SCALE GENOMIC DNA]</scope>
    <source>
        <strain evidence="3">cv. PFS-1207/04</strain>
    </source>
</reference>